<reference evidence="1 2" key="1">
    <citation type="submission" date="2021-01" db="EMBL/GenBank/DDBJ databases">
        <title>Genomic Encyclopedia of Type Strains, Phase IV (KMG-IV): sequencing the most valuable type-strain genomes for metagenomic binning, comparative biology and taxonomic classification.</title>
        <authorList>
            <person name="Goeker M."/>
        </authorList>
    </citation>
    <scope>NUCLEOTIDE SEQUENCE [LARGE SCALE GENOMIC DNA]</scope>
    <source>
        <strain evidence="1 2">DSM 24834</strain>
    </source>
</reference>
<comment type="caution">
    <text evidence="1">The sequence shown here is derived from an EMBL/GenBank/DDBJ whole genome shotgun (WGS) entry which is preliminary data.</text>
</comment>
<sequence>MKEKEKEYQFLPDTQYEGRDQVFLDVDRFINEGMCGGSVHMREDSTNIEEAKEFPEEAPPHQYH</sequence>
<organism evidence="1 2">
    <name type="scientific">Rossellomorea pakistanensis</name>
    <dbReference type="NCBI Taxonomy" id="992288"/>
    <lineage>
        <taxon>Bacteria</taxon>
        <taxon>Bacillati</taxon>
        <taxon>Bacillota</taxon>
        <taxon>Bacilli</taxon>
        <taxon>Bacillales</taxon>
        <taxon>Bacillaceae</taxon>
        <taxon>Rossellomorea</taxon>
    </lineage>
</organism>
<dbReference type="RefSeq" id="WP_205173626.1">
    <property type="nucleotide sequence ID" value="NZ_JAFBDZ010000003.1"/>
</dbReference>
<proteinExistence type="predicted"/>
<protein>
    <submittedName>
        <fullName evidence="1">Uncharacterized protein</fullName>
    </submittedName>
</protein>
<evidence type="ECO:0000313" key="1">
    <source>
        <dbReference type="EMBL" id="MBM7586402.1"/>
    </source>
</evidence>
<evidence type="ECO:0000313" key="2">
    <source>
        <dbReference type="Proteomes" id="UP001646157"/>
    </source>
</evidence>
<keyword evidence="2" id="KW-1185">Reference proteome</keyword>
<dbReference type="Proteomes" id="UP001646157">
    <property type="component" value="Unassembled WGS sequence"/>
</dbReference>
<accession>A0ABS2NEY4</accession>
<gene>
    <name evidence="1" type="ORF">JOC86_002954</name>
</gene>
<name>A0ABS2NEY4_9BACI</name>
<dbReference type="EMBL" id="JAFBDZ010000003">
    <property type="protein sequence ID" value="MBM7586402.1"/>
    <property type="molecule type" value="Genomic_DNA"/>
</dbReference>